<keyword evidence="8" id="KW-1185">Reference proteome</keyword>
<dbReference type="STRING" id="983967.A0A1E4SZ04"/>
<dbReference type="InterPro" id="IPR038633">
    <property type="entry name" value="Rpn13/ADRM1_Pru_sf"/>
</dbReference>
<dbReference type="GO" id="GO:0005737">
    <property type="term" value="C:cytoplasm"/>
    <property type="evidence" value="ECO:0007669"/>
    <property type="project" value="UniProtKB-SubCell"/>
</dbReference>
<evidence type="ECO:0000259" key="6">
    <source>
        <dbReference type="PROSITE" id="PS51917"/>
    </source>
</evidence>
<dbReference type="Pfam" id="PF04683">
    <property type="entry name" value="Rpn13_ADRM1_Pru"/>
    <property type="match status" value="1"/>
</dbReference>
<name>A0A1E4SZ04_9ASCO</name>
<evidence type="ECO:0000256" key="2">
    <source>
        <dbReference type="ARBA" id="ARBA00004496"/>
    </source>
</evidence>
<reference evidence="8" key="1">
    <citation type="submission" date="2016-04" db="EMBL/GenBank/DDBJ databases">
        <title>Comparative genomics of biotechnologically important yeasts.</title>
        <authorList>
            <consortium name="DOE Joint Genome Institute"/>
            <person name="Riley R."/>
            <person name="Haridas S."/>
            <person name="Wolfe K.H."/>
            <person name="Lopes M.R."/>
            <person name="Hittinger C.T."/>
            <person name="Goker M."/>
            <person name="Salamov A."/>
            <person name="Wisecaver J."/>
            <person name="Long T.M."/>
            <person name="Aerts A.L."/>
            <person name="Barry K."/>
            <person name="Choi C."/>
            <person name="Clum A."/>
            <person name="Coughlan A.Y."/>
            <person name="Deshpande S."/>
            <person name="Douglass A.P."/>
            <person name="Hanson S.J."/>
            <person name="Klenk H.-P."/>
            <person name="Labutti K."/>
            <person name="Lapidus A."/>
            <person name="Lindquist E."/>
            <person name="Lipzen A."/>
            <person name="Meier-Kolthoff J.P."/>
            <person name="Ohm R.A."/>
            <person name="Otillar R.P."/>
            <person name="Pangilinan J."/>
            <person name="Peng Y."/>
            <person name="Rokas A."/>
            <person name="Rosa C.A."/>
            <person name="Scheuner C."/>
            <person name="Sibirny A.A."/>
            <person name="Slot J.C."/>
            <person name="Stielow J.B."/>
            <person name="Sun H."/>
            <person name="Kurtzman C.P."/>
            <person name="Blackwell M."/>
            <person name="Grigoriev I.V."/>
            <person name="Jeffries T.W."/>
        </authorList>
    </citation>
    <scope>NUCLEOTIDE SEQUENCE [LARGE SCALE GENOMIC DNA]</scope>
    <source>
        <strain evidence="8">NRRL YB-2248</strain>
    </source>
</reference>
<dbReference type="AlphaFoldDB" id="A0A1E4SZ04"/>
<dbReference type="PANTHER" id="PTHR12225">
    <property type="entry name" value="ADHESION REGULATING MOLECULE 1 110 KDA CELL MEMBRANE GLYCOPROTEIN"/>
    <property type="match status" value="1"/>
</dbReference>
<evidence type="ECO:0000256" key="4">
    <source>
        <dbReference type="ARBA" id="ARBA00022942"/>
    </source>
</evidence>
<sequence>MVLTAPLKFKAGKVDYNQDENIYTPLPTKGEIVVKQSDEGEGFYSFTWCPRGSTVGSVEPEELLVIAGDVTWKKVKSCKSGRVYMLTFLSSGAKNLFWMQSIGDDEYNLDKETEEDKEIFKKINELFQELPDEE</sequence>
<dbReference type="InterPro" id="IPR006773">
    <property type="entry name" value="Rpn13/ADRM1"/>
</dbReference>
<keyword evidence="3" id="KW-0963">Cytoplasm</keyword>
<dbReference type="Gene3D" id="2.30.29.70">
    <property type="entry name" value="Proteasomal ubiquitin receptor Rpn13/ADRM1"/>
    <property type="match status" value="1"/>
</dbReference>
<dbReference type="PANTHER" id="PTHR12225:SF0">
    <property type="entry name" value="PROTEASOMAL UBIQUITIN RECEPTOR ADRM1"/>
    <property type="match status" value="1"/>
</dbReference>
<gene>
    <name evidence="7" type="ORF">CANARDRAFT_176564</name>
</gene>
<evidence type="ECO:0000256" key="3">
    <source>
        <dbReference type="ARBA" id="ARBA00022490"/>
    </source>
</evidence>
<keyword evidence="5" id="KW-0539">Nucleus</keyword>
<accession>A0A1E4SZ04</accession>
<organism evidence="7 8">
    <name type="scientific">[Candida] arabinofermentans NRRL YB-2248</name>
    <dbReference type="NCBI Taxonomy" id="983967"/>
    <lineage>
        <taxon>Eukaryota</taxon>
        <taxon>Fungi</taxon>
        <taxon>Dikarya</taxon>
        <taxon>Ascomycota</taxon>
        <taxon>Saccharomycotina</taxon>
        <taxon>Pichiomycetes</taxon>
        <taxon>Pichiales</taxon>
        <taxon>Pichiaceae</taxon>
        <taxon>Ogataea</taxon>
        <taxon>Ogataea/Candida clade</taxon>
    </lineage>
</organism>
<proteinExistence type="predicted"/>
<dbReference type="Proteomes" id="UP000094801">
    <property type="component" value="Unassembled WGS sequence"/>
</dbReference>
<dbReference type="InterPro" id="IPR044868">
    <property type="entry name" value="Rpn13/ADRM1_Pru"/>
</dbReference>
<dbReference type="EMBL" id="KV453855">
    <property type="protein sequence ID" value="ODV84727.1"/>
    <property type="molecule type" value="Genomic_DNA"/>
</dbReference>
<dbReference type="GO" id="GO:0061133">
    <property type="term" value="F:endopeptidase activator activity"/>
    <property type="evidence" value="ECO:0007669"/>
    <property type="project" value="TreeGrafter"/>
</dbReference>
<dbReference type="GO" id="GO:0070628">
    <property type="term" value="F:proteasome binding"/>
    <property type="evidence" value="ECO:0007669"/>
    <property type="project" value="TreeGrafter"/>
</dbReference>
<evidence type="ECO:0000256" key="1">
    <source>
        <dbReference type="ARBA" id="ARBA00004123"/>
    </source>
</evidence>
<dbReference type="GO" id="GO:0008541">
    <property type="term" value="C:proteasome regulatory particle, lid subcomplex"/>
    <property type="evidence" value="ECO:0007669"/>
    <property type="project" value="TreeGrafter"/>
</dbReference>
<keyword evidence="4" id="KW-0647">Proteasome</keyword>
<evidence type="ECO:0000313" key="8">
    <source>
        <dbReference type="Proteomes" id="UP000094801"/>
    </source>
</evidence>
<protein>
    <recommendedName>
        <fullName evidence="6">Pru domain-containing protein</fullName>
    </recommendedName>
</protein>
<feature type="domain" description="Pru" evidence="6">
    <location>
        <begin position="1"/>
        <end position="130"/>
    </location>
</feature>
<dbReference type="GO" id="GO:0005634">
    <property type="term" value="C:nucleus"/>
    <property type="evidence" value="ECO:0007669"/>
    <property type="project" value="UniProtKB-SubCell"/>
</dbReference>
<dbReference type="PROSITE" id="PS51917">
    <property type="entry name" value="PRU"/>
    <property type="match status" value="1"/>
</dbReference>
<evidence type="ECO:0000313" key="7">
    <source>
        <dbReference type="EMBL" id="ODV84727.1"/>
    </source>
</evidence>
<dbReference type="OrthoDB" id="340431at2759"/>
<comment type="subcellular location">
    <subcellularLocation>
        <location evidence="2">Cytoplasm</location>
    </subcellularLocation>
    <subcellularLocation>
        <location evidence="1">Nucleus</location>
    </subcellularLocation>
</comment>
<evidence type="ECO:0000256" key="5">
    <source>
        <dbReference type="ARBA" id="ARBA00023242"/>
    </source>
</evidence>